<dbReference type="STRING" id="1802407.A3I40_03640"/>
<name>A0A1F7V9U9_9BACT</name>
<comment type="caution">
    <text evidence="1">The sequence shown here is derived from an EMBL/GenBank/DDBJ whole genome shotgun (WGS) entry which is preliminary data.</text>
</comment>
<proteinExistence type="predicted"/>
<dbReference type="EMBL" id="MGEP01000030">
    <property type="protein sequence ID" value="OGL87223.1"/>
    <property type="molecule type" value="Genomic_DNA"/>
</dbReference>
<evidence type="ECO:0000313" key="2">
    <source>
        <dbReference type="Proteomes" id="UP000178723"/>
    </source>
</evidence>
<evidence type="ECO:0000313" key="1">
    <source>
        <dbReference type="EMBL" id="OGL87223.1"/>
    </source>
</evidence>
<organism evidence="1 2">
    <name type="scientific">Candidatus Uhrbacteria bacterium RIFCSPLOWO2_02_FULL_48_12</name>
    <dbReference type="NCBI Taxonomy" id="1802407"/>
    <lineage>
        <taxon>Bacteria</taxon>
        <taxon>Candidatus Uhriibacteriota</taxon>
    </lineage>
</organism>
<dbReference type="AlphaFoldDB" id="A0A1F7V9U9"/>
<accession>A0A1F7V9U9</accession>
<gene>
    <name evidence="1" type="ORF">A3I40_03640</name>
</gene>
<protein>
    <recommendedName>
        <fullName evidence="3">Transglutaminase-like domain-containing protein</fullName>
    </recommendedName>
</protein>
<dbReference type="Proteomes" id="UP000178723">
    <property type="component" value="Unassembled WGS sequence"/>
</dbReference>
<evidence type="ECO:0008006" key="3">
    <source>
        <dbReference type="Google" id="ProtNLM"/>
    </source>
</evidence>
<sequence length="202" mass="23738">MFGFDRQEMKLLRALNSPSRIQDYLETIKINFADTCLSPRRVIREKKAHCLEGAMMAAAALLIHGERPLLLDLRAVKRDDDHVVALFRQDNHWGAISKTNHAVLRYREPVYKNIRELVMSYFHEYFLNNGKKTLREYSQPIDLTRFLKRGWLTSKDDLWYISEYLDAVPHKKILNSSSIAKLRRADPIEIKAGKIVQWKRRA</sequence>
<reference evidence="1 2" key="1">
    <citation type="journal article" date="2016" name="Nat. Commun.">
        <title>Thousands of microbial genomes shed light on interconnected biogeochemical processes in an aquifer system.</title>
        <authorList>
            <person name="Anantharaman K."/>
            <person name="Brown C.T."/>
            <person name="Hug L.A."/>
            <person name="Sharon I."/>
            <person name="Castelle C.J."/>
            <person name="Probst A.J."/>
            <person name="Thomas B.C."/>
            <person name="Singh A."/>
            <person name="Wilkins M.J."/>
            <person name="Karaoz U."/>
            <person name="Brodie E.L."/>
            <person name="Williams K.H."/>
            <person name="Hubbard S.S."/>
            <person name="Banfield J.F."/>
        </authorList>
    </citation>
    <scope>NUCLEOTIDE SEQUENCE [LARGE SCALE GENOMIC DNA]</scope>
</reference>